<name>A0A644WUT8_9ZZZZ</name>
<feature type="transmembrane region" description="Helical" evidence="1">
    <location>
        <begin position="34"/>
        <end position="51"/>
    </location>
</feature>
<keyword evidence="1" id="KW-0812">Transmembrane</keyword>
<evidence type="ECO:0000256" key="1">
    <source>
        <dbReference type="SAM" id="Phobius"/>
    </source>
</evidence>
<reference evidence="2" key="1">
    <citation type="submission" date="2019-08" db="EMBL/GenBank/DDBJ databases">
        <authorList>
            <person name="Kucharzyk K."/>
            <person name="Murdoch R.W."/>
            <person name="Higgins S."/>
            <person name="Loffler F."/>
        </authorList>
    </citation>
    <scope>NUCLEOTIDE SEQUENCE</scope>
</reference>
<organism evidence="2">
    <name type="scientific">bioreactor metagenome</name>
    <dbReference type="NCBI Taxonomy" id="1076179"/>
    <lineage>
        <taxon>unclassified sequences</taxon>
        <taxon>metagenomes</taxon>
        <taxon>ecological metagenomes</taxon>
    </lineage>
</organism>
<keyword evidence="1" id="KW-0472">Membrane</keyword>
<protein>
    <submittedName>
        <fullName evidence="2">Uncharacterized protein</fullName>
    </submittedName>
</protein>
<sequence length="52" mass="6213">MYRIRQDSDTVCQYATYDLNYRKKEIKKKCHPDVLDVLVVMSMIVVLHLLVK</sequence>
<proteinExistence type="predicted"/>
<dbReference type="EMBL" id="VSSQ01001327">
    <property type="protein sequence ID" value="MPM07361.1"/>
    <property type="molecule type" value="Genomic_DNA"/>
</dbReference>
<comment type="caution">
    <text evidence="2">The sequence shown here is derived from an EMBL/GenBank/DDBJ whole genome shotgun (WGS) entry which is preliminary data.</text>
</comment>
<evidence type="ECO:0000313" key="2">
    <source>
        <dbReference type="EMBL" id="MPM07361.1"/>
    </source>
</evidence>
<accession>A0A644WUT8</accession>
<dbReference type="AlphaFoldDB" id="A0A644WUT8"/>
<gene>
    <name evidence="2" type="ORF">SDC9_53667</name>
</gene>
<keyword evidence="1" id="KW-1133">Transmembrane helix</keyword>